<dbReference type="Gene3D" id="3.30.70.270">
    <property type="match status" value="1"/>
</dbReference>
<dbReference type="InterPro" id="IPR029016">
    <property type="entry name" value="GAF-like_dom_sf"/>
</dbReference>
<dbReference type="InterPro" id="IPR000160">
    <property type="entry name" value="GGDEF_dom"/>
</dbReference>
<dbReference type="Gene3D" id="3.30.450.40">
    <property type="match status" value="1"/>
</dbReference>
<dbReference type="InterPro" id="IPR035965">
    <property type="entry name" value="PAS-like_dom_sf"/>
</dbReference>
<dbReference type="GO" id="GO:0006508">
    <property type="term" value="P:proteolysis"/>
    <property type="evidence" value="ECO:0007669"/>
    <property type="project" value="InterPro"/>
</dbReference>
<name>A0A7W7XDX3_9ACTN</name>
<organism evidence="4 5">
    <name type="scientific">Streptomyces nymphaeiformis</name>
    <dbReference type="NCBI Taxonomy" id="2663842"/>
    <lineage>
        <taxon>Bacteria</taxon>
        <taxon>Bacillati</taxon>
        <taxon>Actinomycetota</taxon>
        <taxon>Actinomycetes</taxon>
        <taxon>Kitasatosporales</taxon>
        <taxon>Streptomycetaceae</taxon>
        <taxon>Streptomyces</taxon>
    </lineage>
</organism>
<dbReference type="InterPro" id="IPR029030">
    <property type="entry name" value="Caspase-like_dom_sf"/>
</dbReference>
<dbReference type="SUPFAM" id="SSF55785">
    <property type="entry name" value="PYP-like sensor domain (PAS domain)"/>
    <property type="match status" value="1"/>
</dbReference>
<dbReference type="Pfam" id="PF00990">
    <property type="entry name" value="GGDEF"/>
    <property type="match status" value="1"/>
</dbReference>
<comment type="caution">
    <text evidence="4">The sequence shown here is derived from an EMBL/GenBank/DDBJ whole genome shotgun (WGS) entry which is preliminary data.</text>
</comment>
<dbReference type="InterPro" id="IPR011600">
    <property type="entry name" value="Pept_C14_caspase"/>
</dbReference>
<dbReference type="SMART" id="SM00086">
    <property type="entry name" value="PAC"/>
    <property type="match status" value="1"/>
</dbReference>
<dbReference type="EMBL" id="JACHJY010000009">
    <property type="protein sequence ID" value="MBB4985189.1"/>
    <property type="molecule type" value="Genomic_DNA"/>
</dbReference>
<gene>
    <name evidence="4" type="ORF">GGE06_006139</name>
</gene>
<dbReference type="InterPro" id="IPR052155">
    <property type="entry name" value="Biofilm_reg_signaling"/>
</dbReference>
<dbReference type="InterPro" id="IPR000014">
    <property type="entry name" value="PAS"/>
</dbReference>
<feature type="domain" description="PAS" evidence="1">
    <location>
        <begin position="450"/>
        <end position="513"/>
    </location>
</feature>
<dbReference type="AlphaFoldDB" id="A0A7W7XDX3"/>
<keyword evidence="5" id="KW-1185">Reference proteome</keyword>
<dbReference type="NCBIfam" id="NF047832">
    <property type="entry name" value="caspase_w_EACC1"/>
    <property type="match status" value="1"/>
</dbReference>
<dbReference type="InterPro" id="IPR003018">
    <property type="entry name" value="GAF"/>
</dbReference>
<evidence type="ECO:0000313" key="4">
    <source>
        <dbReference type="EMBL" id="MBB4985189.1"/>
    </source>
</evidence>
<dbReference type="Pfam" id="PF00656">
    <property type="entry name" value="Peptidase_C14"/>
    <property type="match status" value="1"/>
</dbReference>
<dbReference type="GO" id="GO:0004197">
    <property type="term" value="F:cysteine-type endopeptidase activity"/>
    <property type="evidence" value="ECO:0007669"/>
    <property type="project" value="InterPro"/>
</dbReference>
<dbReference type="InterPro" id="IPR013655">
    <property type="entry name" value="PAS_fold_3"/>
</dbReference>
<dbReference type="SUPFAM" id="SSF55073">
    <property type="entry name" value="Nucleotide cyclase"/>
    <property type="match status" value="1"/>
</dbReference>
<dbReference type="InterPro" id="IPR001610">
    <property type="entry name" value="PAC"/>
</dbReference>
<accession>A0A7W7XDX3</accession>
<proteinExistence type="predicted"/>
<dbReference type="PANTHER" id="PTHR44757">
    <property type="entry name" value="DIGUANYLATE CYCLASE DGCP"/>
    <property type="match status" value="1"/>
</dbReference>
<evidence type="ECO:0000259" key="3">
    <source>
        <dbReference type="PROSITE" id="PS50887"/>
    </source>
</evidence>
<dbReference type="CDD" id="cd01949">
    <property type="entry name" value="GGDEF"/>
    <property type="match status" value="1"/>
</dbReference>
<dbReference type="CDD" id="cd00130">
    <property type="entry name" value="PAS"/>
    <property type="match status" value="1"/>
</dbReference>
<dbReference type="InterPro" id="IPR043128">
    <property type="entry name" value="Rev_trsase/Diguanyl_cyclase"/>
</dbReference>
<reference evidence="4 5" key="1">
    <citation type="submission" date="2020-08" db="EMBL/GenBank/DDBJ databases">
        <title>Genomic Encyclopedia of Type Strains, Phase III (KMG-III): the genomes of soil and plant-associated and newly described type strains.</title>
        <authorList>
            <person name="Whitman W."/>
        </authorList>
    </citation>
    <scope>NUCLEOTIDE SEQUENCE [LARGE SCALE GENOMIC DNA]</scope>
    <source>
        <strain evidence="4 5">SFB5A</strain>
    </source>
</reference>
<evidence type="ECO:0000313" key="5">
    <source>
        <dbReference type="Proteomes" id="UP000582643"/>
    </source>
</evidence>
<dbReference type="SUPFAM" id="SSF52129">
    <property type="entry name" value="Caspase-like"/>
    <property type="match status" value="1"/>
</dbReference>
<dbReference type="Proteomes" id="UP000582643">
    <property type="component" value="Unassembled WGS sequence"/>
</dbReference>
<dbReference type="PROSITE" id="PS50887">
    <property type="entry name" value="GGDEF"/>
    <property type="match status" value="1"/>
</dbReference>
<dbReference type="InterPro" id="IPR000700">
    <property type="entry name" value="PAS-assoc_C"/>
</dbReference>
<feature type="domain" description="GGDEF" evidence="3">
    <location>
        <begin position="630"/>
        <end position="758"/>
    </location>
</feature>
<dbReference type="PROSITE" id="PS50113">
    <property type="entry name" value="PAC"/>
    <property type="match status" value="1"/>
</dbReference>
<dbReference type="SMART" id="SM00091">
    <property type="entry name" value="PAS"/>
    <property type="match status" value="1"/>
</dbReference>
<dbReference type="Gene3D" id="3.40.50.1460">
    <property type="match status" value="1"/>
</dbReference>
<sequence>MTALPDPDGTRVLLIGASEFTSLDGLSAVAGNLALLRDLFTDLWKLPPGHVTVVANPSIPRDVSRAVQEAVDAATDTLLVYYAGHGLLDPRTGKLHLATETSDPKSVHDTATPYEWIRWPVEKSPAMRRIVVLDCCYSARAFGVQSAAAALEVDGTYLLAASAETAVALSPPGEPLTAFTGELVTLMQEGMPGGPEYLDLDTLFTRLRTRLVTRDRPEPQRLCRNQLGQAPFIRNAAYTPPPEPTLVTGPPQAPEPLRTDQAIAEIYTARSLADTLQAIADAAVSGFGYELACVNLVRPDGDLIVAALAGNPAAEALITGRVGSRASWDRRLHMGEDWSGLRFIPHTEGWVLNDDDVPQWHTEGPPPEHDDGWHPDDRLFAPMYAPHGELVGVISVDRPKDGRRPGAQAREALRTYAFHSAIAISMARLRANMQRALVRLDREQTALRASEESFRQAFEYAPAGMAIAEMGGDSHGRLLRANDALCRLLGRPQSTLRRYSFSDLVHPEDVDVLLRTSAEGGSGELRLGRRDGSYVWVSVSNSVVADTADGPRFLLTHVVDMGERKQRESELERRATLDELTGLYTESELRIRLARALCDTPDAAPGANDPYGLEPYAPHRHRGLPIGPDPTLAVLHFGVDGFKPYNARHGRAAGDAALVEIAGRLRNELDRERSGGGDREPAVLARIRGDEFVALVPDLDKAPAETLVARLRQALRTGPLEATGILCWATCGTTADQVLGRSGELLHGRKLLPGPTRT</sequence>
<evidence type="ECO:0000259" key="1">
    <source>
        <dbReference type="PROSITE" id="PS50112"/>
    </source>
</evidence>
<dbReference type="SUPFAM" id="SSF55781">
    <property type="entry name" value="GAF domain-like"/>
    <property type="match status" value="1"/>
</dbReference>
<dbReference type="PROSITE" id="PS50112">
    <property type="entry name" value="PAS"/>
    <property type="match status" value="1"/>
</dbReference>
<dbReference type="Gene3D" id="3.30.450.20">
    <property type="entry name" value="PAS domain"/>
    <property type="match status" value="1"/>
</dbReference>
<dbReference type="PANTHER" id="PTHR44757:SF2">
    <property type="entry name" value="BIOFILM ARCHITECTURE MAINTENANCE PROTEIN MBAA"/>
    <property type="match status" value="1"/>
</dbReference>
<dbReference type="NCBIfam" id="TIGR00229">
    <property type="entry name" value="sensory_box"/>
    <property type="match status" value="1"/>
</dbReference>
<protein>
    <submittedName>
        <fullName evidence="4">PAS domain S-box-containing protein</fullName>
    </submittedName>
</protein>
<dbReference type="SMART" id="SM00267">
    <property type="entry name" value="GGDEF"/>
    <property type="match status" value="1"/>
</dbReference>
<evidence type="ECO:0000259" key="2">
    <source>
        <dbReference type="PROSITE" id="PS50113"/>
    </source>
</evidence>
<dbReference type="InterPro" id="IPR029787">
    <property type="entry name" value="Nucleotide_cyclase"/>
</dbReference>
<dbReference type="Pfam" id="PF08447">
    <property type="entry name" value="PAS_3"/>
    <property type="match status" value="1"/>
</dbReference>
<feature type="domain" description="PAC" evidence="2">
    <location>
        <begin position="521"/>
        <end position="573"/>
    </location>
</feature>
<dbReference type="SMART" id="SM00065">
    <property type="entry name" value="GAF"/>
    <property type="match status" value="1"/>
</dbReference>